<feature type="transmembrane region" description="Helical" evidence="1">
    <location>
        <begin position="285"/>
        <end position="304"/>
    </location>
</feature>
<proteinExistence type="predicted"/>
<feature type="transmembrane region" description="Helical" evidence="1">
    <location>
        <begin position="339"/>
        <end position="357"/>
    </location>
</feature>
<gene>
    <name evidence="2" type="ORF">Ark11_0237</name>
</gene>
<keyword evidence="1" id="KW-1133">Transmembrane helix</keyword>
<keyword evidence="1" id="KW-0472">Membrane</keyword>
<dbReference type="Proteomes" id="UP000198651">
    <property type="component" value="Chromosome I"/>
</dbReference>
<feature type="transmembrane region" description="Helical" evidence="1">
    <location>
        <begin position="6"/>
        <end position="26"/>
    </location>
</feature>
<evidence type="ECO:0000256" key="1">
    <source>
        <dbReference type="SAM" id="Phobius"/>
    </source>
</evidence>
<dbReference type="OrthoDB" id="9871188at2"/>
<reference evidence="3" key="1">
    <citation type="submission" date="2015-11" db="EMBL/GenBank/DDBJ databases">
        <authorList>
            <person name="Seth-Smith H.M.B."/>
        </authorList>
    </citation>
    <scope>NUCLEOTIDE SEQUENCE [LARGE SCALE GENOMIC DNA]</scope>
    <source>
        <strain evidence="3">2013Ark11</strain>
    </source>
</reference>
<feature type="transmembrane region" description="Helical" evidence="1">
    <location>
        <begin position="554"/>
        <end position="572"/>
    </location>
</feature>
<feature type="transmembrane region" description="Helical" evidence="1">
    <location>
        <begin position="442"/>
        <end position="467"/>
    </location>
</feature>
<name>A0A0S4M460_9BURK</name>
<dbReference type="AlphaFoldDB" id="A0A0S4M460"/>
<keyword evidence="1" id="KW-0812">Transmembrane</keyword>
<organism evidence="2 3">
    <name type="scientific">Candidatus Ichthyocystis hellenicum</name>
    <dbReference type="NCBI Taxonomy" id="1561003"/>
    <lineage>
        <taxon>Bacteria</taxon>
        <taxon>Pseudomonadati</taxon>
        <taxon>Pseudomonadota</taxon>
        <taxon>Betaproteobacteria</taxon>
        <taxon>Burkholderiales</taxon>
        <taxon>Candidatus Ichthyocystis</taxon>
    </lineage>
</organism>
<evidence type="ECO:0000313" key="3">
    <source>
        <dbReference type="Proteomes" id="UP000198651"/>
    </source>
</evidence>
<evidence type="ECO:0000313" key="2">
    <source>
        <dbReference type="EMBL" id="CUT17094.1"/>
    </source>
</evidence>
<keyword evidence="3" id="KW-1185">Reference proteome</keyword>
<feature type="transmembrane region" description="Helical" evidence="1">
    <location>
        <begin position="403"/>
        <end position="421"/>
    </location>
</feature>
<sequence>MRVSRVTLSVFLVALLMTGFLFRYLFVILTPISEQIIETQRDLLFRNVFSSSQRILLHEDGLRMLKSYLNKLQNFSTDEVINVEIEDENHNSVWSVRQGKSEYYKIAKLHLPGGSSSSKGYFLRMYFVPDSIVFSVPFLVLSVVLFFGFFVIYELMLSLINSGLCLSRWCYRRNLNFWAQGDFSQLAFVPSRYSDQSTQQQMFLVQSINEIFSFLQRRCHVLQNSTGSSEIVDACHQLIQDAQSHDKLTSRYITMLTAWAPMTELRWMTILVACQLSVMVELSRISLPLILFSVVFSLLLGIIFANTVTYRYSRRFVGFLAMGCLWTGVMLFWKYRLVGTSVAAFAVGLFCHSLSLLPDSRNELIRYIIPSHESLRWPIRHLISGFFVPIPLFYVLLERVSGDVLSSFPAVLSFVTSYFLWRYIHRNPVWRYSLVPVKSLSNFWLSFPPIIVLFFCFVGGGLCWVAFYQTSHFLAAWFIALACGLKLFSLVNNNFTIRRLMFLSLGIFLFLIPLLSGVWVRFLSRDALIFVLSLIEGIFIDISDNNDNLVKHVYSPLSIAALFLGGGFFYLMDNWGSLNLTFSIISIFGGIAVYYYGERLYDH</sequence>
<feature type="transmembrane region" description="Helical" evidence="1">
    <location>
        <begin position="378"/>
        <end position="397"/>
    </location>
</feature>
<feature type="transmembrane region" description="Helical" evidence="1">
    <location>
        <begin position="473"/>
        <end position="491"/>
    </location>
</feature>
<accession>A0A0S4M460</accession>
<dbReference type="EMBL" id="LN906597">
    <property type="protein sequence ID" value="CUT17094.1"/>
    <property type="molecule type" value="Genomic_DNA"/>
</dbReference>
<feature type="transmembrane region" description="Helical" evidence="1">
    <location>
        <begin position="500"/>
        <end position="520"/>
    </location>
</feature>
<dbReference type="STRING" id="1561003.Ark11_0237"/>
<feature type="transmembrane region" description="Helical" evidence="1">
    <location>
        <begin position="132"/>
        <end position="153"/>
    </location>
</feature>
<dbReference type="RefSeq" id="WP_092342729.1">
    <property type="nucleotide sequence ID" value="NZ_FLSL01000095.1"/>
</dbReference>
<protein>
    <submittedName>
        <fullName evidence="2">Putative membrane protein</fullName>
    </submittedName>
</protein>
<feature type="transmembrane region" description="Helical" evidence="1">
    <location>
        <begin position="316"/>
        <end position="333"/>
    </location>
</feature>
<feature type="transmembrane region" description="Helical" evidence="1">
    <location>
        <begin position="578"/>
        <end position="597"/>
    </location>
</feature>